<evidence type="ECO:0000256" key="4">
    <source>
        <dbReference type="ARBA" id="ARBA00022723"/>
    </source>
</evidence>
<dbReference type="PROSITE" id="PS50011">
    <property type="entry name" value="PROTEIN_KINASE_DOM"/>
    <property type="match status" value="1"/>
</dbReference>
<dbReference type="Proteomes" id="UP000694865">
    <property type="component" value="Unplaced"/>
</dbReference>
<feature type="binding site" evidence="11">
    <location>
        <position position="62"/>
    </location>
    <ligand>
        <name>ATP</name>
        <dbReference type="ChEBI" id="CHEBI:30616"/>
    </ligand>
</feature>
<keyword evidence="8" id="KW-0460">Magnesium</keyword>
<evidence type="ECO:0000313" key="15">
    <source>
        <dbReference type="Proteomes" id="UP000694865"/>
    </source>
</evidence>
<protein>
    <submittedName>
        <fullName evidence="16">Testis-specific serine/threonine-protein kinase 4-like</fullName>
    </submittedName>
</protein>
<dbReference type="InterPro" id="IPR000719">
    <property type="entry name" value="Prot_kinase_dom"/>
</dbReference>
<keyword evidence="4" id="KW-0479">Metal-binding</keyword>
<dbReference type="SUPFAM" id="SSF56112">
    <property type="entry name" value="Protein kinase-like (PK-like)"/>
    <property type="match status" value="1"/>
</dbReference>
<evidence type="ECO:0000256" key="12">
    <source>
        <dbReference type="RuleBase" id="RU000304"/>
    </source>
</evidence>
<keyword evidence="9" id="KW-0832">Ubl conjugation</keyword>
<reference evidence="16" key="1">
    <citation type="submission" date="2025-08" db="UniProtKB">
        <authorList>
            <consortium name="RefSeq"/>
        </authorList>
    </citation>
    <scope>IDENTIFICATION</scope>
    <source>
        <tissue evidence="16">Testes</tissue>
    </source>
</reference>
<evidence type="ECO:0000259" key="14">
    <source>
        <dbReference type="PROSITE" id="PS50011"/>
    </source>
</evidence>
<evidence type="ECO:0000256" key="8">
    <source>
        <dbReference type="ARBA" id="ARBA00022842"/>
    </source>
</evidence>
<evidence type="ECO:0000256" key="10">
    <source>
        <dbReference type="ARBA" id="ARBA00022871"/>
    </source>
</evidence>
<comment type="cofactor">
    <cofactor evidence="1">
        <name>Mg(2+)</name>
        <dbReference type="ChEBI" id="CHEBI:18420"/>
    </cofactor>
</comment>
<dbReference type="PROSITE" id="PS00108">
    <property type="entry name" value="PROTEIN_KINASE_ST"/>
    <property type="match status" value="1"/>
</dbReference>
<evidence type="ECO:0000256" key="13">
    <source>
        <dbReference type="SAM" id="MobiDB-lite"/>
    </source>
</evidence>
<name>A0ABM0H1X6_SACKO</name>
<feature type="region of interest" description="Disordered" evidence="13">
    <location>
        <begin position="302"/>
        <end position="338"/>
    </location>
</feature>
<feature type="compositionally biased region" description="Polar residues" evidence="13">
    <location>
        <begin position="323"/>
        <end position="338"/>
    </location>
</feature>
<keyword evidence="10" id="KW-0744">Spermatogenesis</keyword>
<keyword evidence="6" id="KW-0221">Differentiation</keyword>
<evidence type="ECO:0000256" key="6">
    <source>
        <dbReference type="ARBA" id="ARBA00022782"/>
    </source>
</evidence>
<dbReference type="InterPro" id="IPR017441">
    <property type="entry name" value="Protein_kinase_ATP_BS"/>
</dbReference>
<feature type="compositionally biased region" description="Low complexity" evidence="13">
    <location>
        <begin position="303"/>
        <end position="316"/>
    </location>
</feature>
<proteinExistence type="inferred from homology"/>
<keyword evidence="7 11" id="KW-0067">ATP-binding</keyword>
<dbReference type="PROSITE" id="PS00107">
    <property type="entry name" value="PROTEIN_KINASE_ATP"/>
    <property type="match status" value="1"/>
</dbReference>
<evidence type="ECO:0000256" key="11">
    <source>
        <dbReference type="PROSITE-ProRule" id="PRU10141"/>
    </source>
</evidence>
<dbReference type="GeneID" id="100377552"/>
<evidence type="ECO:0000256" key="9">
    <source>
        <dbReference type="ARBA" id="ARBA00022843"/>
    </source>
</evidence>
<organism evidence="15 16">
    <name type="scientific">Saccoglossus kowalevskii</name>
    <name type="common">Acorn worm</name>
    <dbReference type="NCBI Taxonomy" id="10224"/>
    <lineage>
        <taxon>Eukaryota</taxon>
        <taxon>Metazoa</taxon>
        <taxon>Hemichordata</taxon>
        <taxon>Enteropneusta</taxon>
        <taxon>Harrimaniidae</taxon>
        <taxon>Saccoglossus</taxon>
    </lineage>
</organism>
<dbReference type="SMART" id="SM00220">
    <property type="entry name" value="S_TKc"/>
    <property type="match status" value="1"/>
</dbReference>
<dbReference type="PANTHER" id="PTHR24346">
    <property type="entry name" value="MAP/MICROTUBULE AFFINITY-REGULATING KINASE"/>
    <property type="match status" value="1"/>
</dbReference>
<evidence type="ECO:0000313" key="16">
    <source>
        <dbReference type="RefSeq" id="XP_002742407.1"/>
    </source>
</evidence>
<dbReference type="InterPro" id="IPR047908">
    <property type="entry name" value="TSSK4_cat"/>
</dbReference>
<dbReference type="PANTHER" id="PTHR24346:SF102">
    <property type="entry name" value="TESTIS-SPECIFIC SERINE_THREONINE-PROTEIN KINASE 1"/>
    <property type="match status" value="1"/>
</dbReference>
<feature type="compositionally biased region" description="Basic and acidic residues" evidence="13">
    <location>
        <begin position="1"/>
        <end position="11"/>
    </location>
</feature>
<gene>
    <name evidence="16" type="primary">LOC100377552</name>
</gene>
<dbReference type="CDD" id="cd14162">
    <property type="entry name" value="STKc_TSSK4-like"/>
    <property type="match status" value="1"/>
</dbReference>
<keyword evidence="12" id="KW-0723">Serine/threonine-protein kinase</keyword>
<dbReference type="InterPro" id="IPR011009">
    <property type="entry name" value="Kinase-like_dom_sf"/>
</dbReference>
<accession>A0ABM0H1X6</accession>
<evidence type="ECO:0000256" key="3">
    <source>
        <dbReference type="ARBA" id="ARBA00022553"/>
    </source>
</evidence>
<evidence type="ECO:0000256" key="2">
    <source>
        <dbReference type="ARBA" id="ARBA00022473"/>
    </source>
</evidence>
<dbReference type="Gene3D" id="1.10.510.10">
    <property type="entry name" value="Transferase(Phosphotransferase) domain 1"/>
    <property type="match status" value="1"/>
</dbReference>
<sequence length="338" mass="37953">MTTKSKEKPVTERTSGTSSKVGKAASVLESHGFKLGKTLGHGSYANVMWAHSAKHKIKVAVKIVSKKKAPEDYLVKFLPREIDVIKNLKHPNLICFLQSIETTSRVYLIMEMAENGDLLDYIKSHGAVSETQAAIWFHQLCMGIDYCHHRGVVHRDLKCENLLLNKNNNLKITDFGFARGSMKPKDGRRILSETYCGSYAYAPPEILRGMPYDPHFSDIWSMGVILFTMLFGQLPFDDSNHKTLMQQVQCRVKFPANKTVSEDCKDLICRMLSPVKERITLKEIKHDPWTVRMAPYYPKPKTKAAAASQEAASTSTVDGDVPSVQQMNKQKSKSTGGK</sequence>
<keyword evidence="3" id="KW-0597">Phosphoprotein</keyword>
<dbReference type="RefSeq" id="XP_002742407.1">
    <property type="nucleotide sequence ID" value="XM_002742361.1"/>
</dbReference>
<dbReference type="InterPro" id="IPR008271">
    <property type="entry name" value="Ser/Thr_kinase_AS"/>
</dbReference>
<comment type="similarity">
    <text evidence="12">Belongs to the protein kinase superfamily.</text>
</comment>
<dbReference type="Pfam" id="PF00069">
    <property type="entry name" value="Pkinase"/>
    <property type="match status" value="1"/>
</dbReference>
<feature type="domain" description="Protein kinase" evidence="14">
    <location>
        <begin position="33"/>
        <end position="290"/>
    </location>
</feature>
<keyword evidence="5 11" id="KW-0547">Nucleotide-binding</keyword>
<keyword evidence="12" id="KW-0808">Transferase</keyword>
<feature type="region of interest" description="Disordered" evidence="13">
    <location>
        <begin position="1"/>
        <end position="23"/>
    </location>
</feature>
<evidence type="ECO:0000256" key="1">
    <source>
        <dbReference type="ARBA" id="ARBA00001946"/>
    </source>
</evidence>
<evidence type="ECO:0000256" key="5">
    <source>
        <dbReference type="ARBA" id="ARBA00022741"/>
    </source>
</evidence>
<evidence type="ECO:0000256" key="7">
    <source>
        <dbReference type="ARBA" id="ARBA00022840"/>
    </source>
</evidence>
<keyword evidence="15" id="KW-1185">Reference proteome</keyword>
<keyword evidence="12" id="KW-0418">Kinase</keyword>
<keyword evidence="2" id="KW-0217">Developmental protein</keyword>